<keyword evidence="2" id="KW-1185">Reference proteome</keyword>
<dbReference type="EMBL" id="REGN01004544">
    <property type="protein sequence ID" value="RNA17066.1"/>
    <property type="molecule type" value="Genomic_DNA"/>
</dbReference>
<proteinExistence type="predicted"/>
<comment type="caution">
    <text evidence="1">The sequence shown here is derived from an EMBL/GenBank/DDBJ whole genome shotgun (WGS) entry which is preliminary data.</text>
</comment>
<protein>
    <submittedName>
        <fullName evidence="1">Uncharacterized protein</fullName>
    </submittedName>
</protein>
<sequence length="59" mass="6319">TRVALSNDIGLFCRTARADGSAVLAGLGRTGPSSQQAWMDGRCLDAAFLALRKTEFVIY</sequence>
<name>A0A3M7R0H5_BRAPC</name>
<gene>
    <name evidence="1" type="ORF">BpHYR1_036873</name>
</gene>
<dbReference type="Proteomes" id="UP000276133">
    <property type="component" value="Unassembled WGS sequence"/>
</dbReference>
<evidence type="ECO:0000313" key="1">
    <source>
        <dbReference type="EMBL" id="RNA17066.1"/>
    </source>
</evidence>
<reference evidence="1 2" key="1">
    <citation type="journal article" date="2018" name="Sci. Rep.">
        <title>Genomic signatures of local adaptation to the degree of environmental predictability in rotifers.</title>
        <authorList>
            <person name="Franch-Gras L."/>
            <person name="Hahn C."/>
            <person name="Garcia-Roger E.M."/>
            <person name="Carmona M.J."/>
            <person name="Serra M."/>
            <person name="Gomez A."/>
        </authorList>
    </citation>
    <scope>NUCLEOTIDE SEQUENCE [LARGE SCALE GENOMIC DNA]</scope>
    <source>
        <strain evidence="1">HYR1</strain>
    </source>
</reference>
<accession>A0A3M7R0H5</accession>
<feature type="non-terminal residue" evidence="1">
    <location>
        <position position="1"/>
    </location>
</feature>
<organism evidence="1 2">
    <name type="scientific">Brachionus plicatilis</name>
    <name type="common">Marine rotifer</name>
    <name type="synonym">Brachionus muelleri</name>
    <dbReference type="NCBI Taxonomy" id="10195"/>
    <lineage>
        <taxon>Eukaryota</taxon>
        <taxon>Metazoa</taxon>
        <taxon>Spiralia</taxon>
        <taxon>Gnathifera</taxon>
        <taxon>Rotifera</taxon>
        <taxon>Eurotatoria</taxon>
        <taxon>Monogononta</taxon>
        <taxon>Pseudotrocha</taxon>
        <taxon>Ploima</taxon>
        <taxon>Brachionidae</taxon>
        <taxon>Brachionus</taxon>
    </lineage>
</organism>
<evidence type="ECO:0000313" key="2">
    <source>
        <dbReference type="Proteomes" id="UP000276133"/>
    </source>
</evidence>
<dbReference type="AlphaFoldDB" id="A0A3M7R0H5"/>